<dbReference type="Pfam" id="PF04898">
    <property type="entry name" value="Glu_syn_central"/>
    <property type="match status" value="1"/>
</dbReference>
<evidence type="ECO:0000256" key="5">
    <source>
        <dbReference type="ARBA" id="ARBA00022630"/>
    </source>
</evidence>
<dbReference type="EC" id="1.4.1.13" evidence="16"/>
<evidence type="ECO:0000256" key="9">
    <source>
        <dbReference type="ARBA" id="ARBA00023002"/>
    </source>
</evidence>
<dbReference type="InterPro" id="IPR029055">
    <property type="entry name" value="Ntn_hydrolases_N"/>
</dbReference>
<keyword evidence="13" id="KW-0003">3Fe-4S</keyword>
<keyword evidence="8" id="KW-0315">Glutamine amidotransferase</keyword>
<evidence type="ECO:0000256" key="14">
    <source>
        <dbReference type="ARBA" id="ARBA00029440"/>
    </source>
</evidence>
<keyword evidence="10" id="KW-0408">Iron</keyword>
<dbReference type="InterPro" id="IPR002489">
    <property type="entry name" value="Glu_synth_asu_C"/>
</dbReference>
<evidence type="ECO:0000256" key="6">
    <source>
        <dbReference type="ARBA" id="ARBA00022643"/>
    </source>
</evidence>
<dbReference type="InterPro" id="IPR050711">
    <property type="entry name" value="ET-N_metabolism_enzyme"/>
</dbReference>
<dbReference type="Proteomes" id="UP000501094">
    <property type="component" value="Chromosome"/>
</dbReference>
<dbReference type="GO" id="GO:0006537">
    <property type="term" value="P:glutamate biosynthetic process"/>
    <property type="evidence" value="ECO:0007669"/>
    <property type="project" value="UniProtKB-KW"/>
</dbReference>
<dbReference type="SUPFAM" id="SSF51395">
    <property type="entry name" value="FMN-linked oxidoreductases"/>
    <property type="match status" value="1"/>
</dbReference>
<dbReference type="Gene3D" id="2.160.20.60">
    <property type="entry name" value="Glutamate synthase, alpha subunit, C-terminal domain"/>
    <property type="match status" value="1"/>
</dbReference>
<evidence type="ECO:0000256" key="7">
    <source>
        <dbReference type="ARBA" id="ARBA00022723"/>
    </source>
</evidence>
<dbReference type="InterPro" id="IPR006982">
    <property type="entry name" value="Glu_synth_centr_N"/>
</dbReference>
<dbReference type="InterPro" id="IPR013785">
    <property type="entry name" value="Aldolase_TIM"/>
</dbReference>
<keyword evidence="12" id="KW-0314">Glutamate biosynthesis</keyword>
<protein>
    <submittedName>
        <fullName evidence="16">Glutamate synthase large subunit</fullName>
        <ecNumber evidence="16">1.4.1.13</ecNumber>
    </submittedName>
</protein>
<keyword evidence="5" id="KW-0285">Flavoprotein</keyword>
<dbReference type="SUPFAM" id="SSF56235">
    <property type="entry name" value="N-terminal nucleophile aminohydrolases (Ntn hydrolases)"/>
    <property type="match status" value="1"/>
</dbReference>
<proteinExistence type="inferred from homology"/>
<dbReference type="GO" id="GO:0046872">
    <property type="term" value="F:metal ion binding"/>
    <property type="evidence" value="ECO:0007669"/>
    <property type="project" value="UniProtKB-KW"/>
</dbReference>
<dbReference type="NCBIfam" id="NF008730">
    <property type="entry name" value="PRK11750.1"/>
    <property type="match status" value="1"/>
</dbReference>
<accession>A0A6H1Q4E1</accession>
<evidence type="ECO:0000313" key="16">
    <source>
        <dbReference type="EMBL" id="QIZ20969.1"/>
    </source>
</evidence>
<comment type="cofactor">
    <cofactor evidence="1">
        <name>FMN</name>
        <dbReference type="ChEBI" id="CHEBI:58210"/>
    </cofactor>
</comment>
<evidence type="ECO:0000256" key="2">
    <source>
        <dbReference type="ARBA" id="ARBA00001927"/>
    </source>
</evidence>
<gene>
    <name evidence="16" type="primary">gltB</name>
    <name evidence="16" type="ORF">E5R92_04135</name>
</gene>
<dbReference type="KEGG" id="peg:E5R92_04135"/>
<dbReference type="Pfam" id="PF00310">
    <property type="entry name" value="GATase_2"/>
    <property type="match status" value="1"/>
</dbReference>
<evidence type="ECO:0000256" key="11">
    <source>
        <dbReference type="ARBA" id="ARBA00023014"/>
    </source>
</evidence>
<feature type="domain" description="Glutamine amidotransferase type-2" evidence="15">
    <location>
        <begin position="26"/>
        <end position="422"/>
    </location>
</feature>
<keyword evidence="11" id="KW-0411">Iron-sulfur</keyword>
<dbReference type="RefSeq" id="WP_168606843.1">
    <property type="nucleotide sequence ID" value="NZ_CP038852.1"/>
</dbReference>
<dbReference type="CDD" id="cd02808">
    <property type="entry name" value="GltS_FMN"/>
    <property type="match status" value="1"/>
</dbReference>
<dbReference type="InterPro" id="IPR036485">
    <property type="entry name" value="Glu_synth_asu_C_sf"/>
</dbReference>
<keyword evidence="4" id="KW-0028">Amino-acid biosynthesis</keyword>
<evidence type="ECO:0000256" key="10">
    <source>
        <dbReference type="ARBA" id="ARBA00023004"/>
    </source>
</evidence>
<dbReference type="CDD" id="cd00982">
    <property type="entry name" value="gltB_C"/>
    <property type="match status" value="1"/>
</dbReference>
<keyword evidence="17" id="KW-1185">Reference proteome</keyword>
<comment type="similarity">
    <text evidence="3">Belongs to the glutamate synthase family.</text>
</comment>
<evidence type="ECO:0000256" key="3">
    <source>
        <dbReference type="ARBA" id="ARBA00009716"/>
    </source>
</evidence>
<dbReference type="Gene3D" id="3.60.20.10">
    <property type="entry name" value="Glutamine Phosphoribosylpyrophosphate, subunit 1, domain 1"/>
    <property type="match status" value="1"/>
</dbReference>
<keyword evidence="9 16" id="KW-0560">Oxidoreductase</keyword>
<dbReference type="GO" id="GO:0019676">
    <property type="term" value="P:ammonia assimilation cycle"/>
    <property type="evidence" value="ECO:0007669"/>
    <property type="project" value="TreeGrafter"/>
</dbReference>
<organism evidence="16 17">
    <name type="scientific">Candidatus Pelagibacter giovannonii</name>
    <dbReference type="NCBI Taxonomy" id="2563896"/>
    <lineage>
        <taxon>Bacteria</taxon>
        <taxon>Pseudomonadati</taxon>
        <taxon>Pseudomonadota</taxon>
        <taxon>Alphaproteobacteria</taxon>
        <taxon>Candidatus Pelagibacterales</taxon>
        <taxon>Candidatus Pelagibacteraceae</taxon>
        <taxon>Candidatus Pelagibacter</taxon>
    </lineage>
</organism>
<comment type="pathway">
    <text evidence="14">Amino-acid biosynthesis.</text>
</comment>
<evidence type="ECO:0000256" key="4">
    <source>
        <dbReference type="ARBA" id="ARBA00022605"/>
    </source>
</evidence>
<dbReference type="GO" id="GO:0004355">
    <property type="term" value="F:glutamate synthase (NADPH) activity"/>
    <property type="evidence" value="ECO:0007669"/>
    <property type="project" value="UniProtKB-EC"/>
</dbReference>
<evidence type="ECO:0000256" key="13">
    <source>
        <dbReference type="ARBA" id="ARBA00023291"/>
    </source>
</evidence>
<dbReference type="EMBL" id="CP038852">
    <property type="protein sequence ID" value="QIZ20969.1"/>
    <property type="molecule type" value="Genomic_DNA"/>
</dbReference>
<dbReference type="FunFam" id="3.20.20.70:FF:000097">
    <property type="entry name" value="Glutamate synthase, large subunit"/>
    <property type="match status" value="1"/>
</dbReference>
<evidence type="ECO:0000313" key="17">
    <source>
        <dbReference type="Proteomes" id="UP000501094"/>
    </source>
</evidence>
<dbReference type="PANTHER" id="PTHR11938">
    <property type="entry name" value="FAD NADPH DEHYDROGENASE/OXIDOREDUCTASE"/>
    <property type="match status" value="1"/>
</dbReference>
<dbReference type="CDD" id="cd00713">
    <property type="entry name" value="GltS"/>
    <property type="match status" value="1"/>
</dbReference>
<comment type="cofactor">
    <cofactor evidence="2">
        <name>[3Fe-4S] cluster</name>
        <dbReference type="ChEBI" id="CHEBI:21137"/>
    </cofactor>
</comment>
<reference evidence="16 17" key="1">
    <citation type="journal article" date="2020" name="Nat. Microbiol.">
        <title>Lysogenic host-virus interactions in SAR11 marine bacteria.</title>
        <authorList>
            <person name="Morris R.M."/>
            <person name="Cain K.R."/>
            <person name="Hvorecny K.L."/>
            <person name="Kollman J.M."/>
        </authorList>
    </citation>
    <scope>NUCLEOTIDE SEQUENCE [LARGE SCALE GENOMIC DNA]</scope>
    <source>
        <strain evidence="16 17">NP1</strain>
    </source>
</reference>
<sequence>MKNYKKNLKILEDGHVYSKEMEHDACGVGLIASTEGKKSRKIVEYGINALKAVWHRGAVDADGKTGDGAGIHLEIPSDFFAEKIEITGHDHDGSEICVGMIFLPRNNYQAQENARTLVESELTKSNFSIYGWRQVPVNPKVLGEKANLTRPEITQVLFKHNNKDLTEKELERKIYESRRKIEKEAIKDAIEGFYICSISSKSVIYKGMFLAESIADFYLDLKDERFISRFAIFHQRFSTNTAPSWDLAQPFRALAHNGEINTYKGNTNWMKVHEQEMDSPLFDNMENLKPVIQPGSSDSAALDSVFELLNISGQSAPLAKLMLIPDAWSKKSQTLSKDHQQLFNFLNSTMEPWDGPAAIAATDNEWAIVAADRNGLRPMRYTISKDKILCAGSETGMVEVDEKQILKKGRLGPGEILGVRIAKGKVFSNIEIKDYLAKEFKHFNNQIIDLEKKFPIKNEESTFSGDELKKRQHTFGYSLEDLELILHPMAEDAKEAIGSMGDDTPLAVLSDRYRPLYHFFRQNFSQVTNPPIDSLRENKVMSLKTRFGNLGNILDFTNLTEENIYVLDSPILSNSQLEKFTNFFGKKSITIDCTFDKGEDLETSIERIRRESEIAVRQGLTQLILSDKNISEKRIPIPMLLSVGAINTHLIKKKLRGYASINAQTGEALDTHSFATLIGVGATTVNPYLALDSLYQRFEKKLFGKFGYDECIERYIQSVNYGLLKIMSKMGISVISSYRGGCNFETVGLSRTVASEYFPGILSKISGIGLNGIEKKLRTIHKEAFEGTDSVLPIGGIYRYRKNGETHQYQGKLIHLLQSAVSSNSFEAYKKYAEGIYNLPPIHLRDLIGFRDRNLNPSLDISEVEPIENILTRFGSGSMSHGALSKEAHETLAIGMNRIKGASCSGEGGEDEKRFIKMENGDSANSRVKQIASARFGVTLKYLNNCNEIEIKIAQGAKPGEGGQLPGFKVTEEIAKLRHSTPGVTLISPPPHHDIYSIEDLAQLIYDLKQANPKARVGVKLVASSGIGTIAAGVAKAKADIILISGHNGGTGATPQTSVKYVGIPWEMGLTEANQVLTLNNLRHKVTLRTDGGIKTGRDVVIAAMMGAEEYGVATTALVAMGCIMVRQCHSNTCPVGVCTQDEKLREKFSGTPEKIVNLFKFIAEEVREILAQIGFKSLNEIIGRTDLLRQVSKASSNLDDLDLNPLFVQTDAGENTRYCTVPEINSVPDTLDQEILPEIKEQIGKVKIIEKEYIIKNTHRTVGTRISNYLYEKYGSEKLEDSFLSLKFKGSAGQSFGAFGIKGLKLILKGDANDYVGKGLSGATVVVKLPDESNLVSHENTIIGNTVLYGATSGKLFAAGQAGERYAVRNSGSISVIEGCDSNACEYMTGGTVVVLGDVGDNFGAGMTGGMAFIYDINKKFDKKVNPETVVWQTPETDYWIAHLKDLVQEHHQETNSDFSKKIIENFDKEISNFIQVCPKEMIDKLKNPISLNSIIKEVS</sequence>
<evidence type="ECO:0000256" key="12">
    <source>
        <dbReference type="ARBA" id="ARBA00023164"/>
    </source>
</evidence>
<keyword evidence="7" id="KW-0479">Metal-binding</keyword>
<dbReference type="PROSITE" id="PS51278">
    <property type="entry name" value="GATASE_TYPE_2"/>
    <property type="match status" value="1"/>
</dbReference>
<keyword evidence="6" id="KW-0288">FMN</keyword>
<dbReference type="InterPro" id="IPR002932">
    <property type="entry name" value="Glu_synthdom"/>
</dbReference>
<evidence type="ECO:0000256" key="1">
    <source>
        <dbReference type="ARBA" id="ARBA00001917"/>
    </source>
</evidence>
<dbReference type="GO" id="GO:0051538">
    <property type="term" value="F:3 iron, 4 sulfur cluster binding"/>
    <property type="evidence" value="ECO:0007669"/>
    <property type="project" value="UniProtKB-KW"/>
</dbReference>
<dbReference type="Gene3D" id="3.20.20.70">
    <property type="entry name" value="Aldolase class I"/>
    <property type="match status" value="2"/>
</dbReference>
<evidence type="ECO:0000259" key="15">
    <source>
        <dbReference type="PROSITE" id="PS51278"/>
    </source>
</evidence>
<dbReference type="PANTHER" id="PTHR11938:SF133">
    <property type="entry name" value="GLUTAMATE SYNTHASE (NADH)"/>
    <property type="match status" value="1"/>
</dbReference>
<dbReference type="Pfam" id="PF01645">
    <property type="entry name" value="Glu_synthase"/>
    <property type="match status" value="1"/>
</dbReference>
<evidence type="ECO:0000256" key="8">
    <source>
        <dbReference type="ARBA" id="ARBA00022962"/>
    </source>
</evidence>
<name>A0A6H1Q4E1_9PROT</name>
<dbReference type="SUPFAM" id="SSF69336">
    <property type="entry name" value="Alpha subunit of glutamate synthase, C-terminal domain"/>
    <property type="match status" value="1"/>
</dbReference>
<dbReference type="InterPro" id="IPR017932">
    <property type="entry name" value="GATase_2_dom"/>
</dbReference>
<dbReference type="Pfam" id="PF01493">
    <property type="entry name" value="GXGXG"/>
    <property type="match status" value="1"/>
</dbReference>